<reference evidence="2 3" key="1">
    <citation type="submission" date="2018-06" db="EMBL/GenBank/DDBJ databases">
        <title>Comparative genomics reveals the genomic features of Rhizophagus irregularis, R. cerebriforme, R. diaphanum and Gigaspora rosea, and their symbiotic lifestyle signature.</title>
        <authorList>
            <person name="Morin E."/>
            <person name="San Clemente H."/>
            <person name="Chen E.C.H."/>
            <person name="De La Providencia I."/>
            <person name="Hainaut M."/>
            <person name="Kuo A."/>
            <person name="Kohler A."/>
            <person name="Murat C."/>
            <person name="Tang N."/>
            <person name="Roy S."/>
            <person name="Loubradou J."/>
            <person name="Henrissat B."/>
            <person name="Grigoriev I.V."/>
            <person name="Corradi N."/>
            <person name="Roux C."/>
            <person name="Martin F.M."/>
        </authorList>
    </citation>
    <scope>NUCLEOTIDE SEQUENCE [LARGE SCALE GENOMIC DNA]</scope>
    <source>
        <strain evidence="2 3">DAOM 227022</strain>
    </source>
</reference>
<gene>
    <name evidence="2" type="ORF">C1645_837462</name>
</gene>
<sequence>VARKDLTAEQLTGELVLDGKNYPNLEELNLERYNTNNTGAKVKNSEGFNKITKAVLKNFPKLKSIDLDRSLITTIELDGDFNDLTKIDLQSNPVEEMSKMPKRTDTEDNAVFNK</sequence>
<protein>
    <submittedName>
        <fullName evidence="2">Uncharacterized protein</fullName>
    </submittedName>
</protein>
<dbReference type="InterPro" id="IPR032675">
    <property type="entry name" value="LRR_dom_sf"/>
</dbReference>
<evidence type="ECO:0000313" key="3">
    <source>
        <dbReference type="Proteomes" id="UP000265703"/>
    </source>
</evidence>
<dbReference type="AlphaFoldDB" id="A0A397SAV9"/>
<feature type="region of interest" description="Disordered" evidence="1">
    <location>
        <begin position="92"/>
        <end position="114"/>
    </location>
</feature>
<keyword evidence="3" id="KW-1185">Reference proteome</keyword>
<proteinExistence type="predicted"/>
<dbReference type="SUPFAM" id="SSF52047">
    <property type="entry name" value="RNI-like"/>
    <property type="match status" value="1"/>
</dbReference>
<organism evidence="2 3">
    <name type="scientific">Glomus cerebriforme</name>
    <dbReference type="NCBI Taxonomy" id="658196"/>
    <lineage>
        <taxon>Eukaryota</taxon>
        <taxon>Fungi</taxon>
        <taxon>Fungi incertae sedis</taxon>
        <taxon>Mucoromycota</taxon>
        <taxon>Glomeromycotina</taxon>
        <taxon>Glomeromycetes</taxon>
        <taxon>Glomerales</taxon>
        <taxon>Glomeraceae</taxon>
        <taxon>Glomus</taxon>
    </lineage>
</organism>
<feature type="compositionally biased region" description="Basic and acidic residues" evidence="1">
    <location>
        <begin position="96"/>
        <end position="106"/>
    </location>
</feature>
<feature type="non-terminal residue" evidence="2">
    <location>
        <position position="1"/>
    </location>
</feature>
<dbReference type="Proteomes" id="UP000265703">
    <property type="component" value="Unassembled WGS sequence"/>
</dbReference>
<comment type="caution">
    <text evidence="2">The sequence shown here is derived from an EMBL/GenBank/DDBJ whole genome shotgun (WGS) entry which is preliminary data.</text>
</comment>
<evidence type="ECO:0000256" key="1">
    <source>
        <dbReference type="SAM" id="MobiDB-lite"/>
    </source>
</evidence>
<dbReference type="Gene3D" id="3.80.10.10">
    <property type="entry name" value="Ribonuclease Inhibitor"/>
    <property type="match status" value="1"/>
</dbReference>
<evidence type="ECO:0000313" key="2">
    <source>
        <dbReference type="EMBL" id="RIA81137.1"/>
    </source>
</evidence>
<name>A0A397SAV9_9GLOM</name>
<accession>A0A397SAV9</accession>
<dbReference type="EMBL" id="QKYT01000841">
    <property type="protein sequence ID" value="RIA81137.1"/>
    <property type="molecule type" value="Genomic_DNA"/>
</dbReference>